<dbReference type="EMBL" id="GGEC01067373">
    <property type="protein sequence ID" value="MBX47857.1"/>
    <property type="molecule type" value="Transcribed_RNA"/>
</dbReference>
<protein>
    <submittedName>
        <fullName evidence="1">Uncharacterized protein</fullName>
    </submittedName>
</protein>
<organism evidence="1">
    <name type="scientific">Rhizophora mucronata</name>
    <name type="common">Asiatic mangrove</name>
    <dbReference type="NCBI Taxonomy" id="61149"/>
    <lineage>
        <taxon>Eukaryota</taxon>
        <taxon>Viridiplantae</taxon>
        <taxon>Streptophyta</taxon>
        <taxon>Embryophyta</taxon>
        <taxon>Tracheophyta</taxon>
        <taxon>Spermatophyta</taxon>
        <taxon>Magnoliopsida</taxon>
        <taxon>eudicotyledons</taxon>
        <taxon>Gunneridae</taxon>
        <taxon>Pentapetalae</taxon>
        <taxon>rosids</taxon>
        <taxon>fabids</taxon>
        <taxon>Malpighiales</taxon>
        <taxon>Rhizophoraceae</taxon>
        <taxon>Rhizophora</taxon>
    </lineage>
</organism>
<proteinExistence type="predicted"/>
<accession>A0A2P2NZA9</accession>
<name>A0A2P2NZA9_RHIMU</name>
<dbReference type="AlphaFoldDB" id="A0A2P2NZA9"/>
<evidence type="ECO:0000313" key="1">
    <source>
        <dbReference type="EMBL" id="MBX47857.1"/>
    </source>
</evidence>
<sequence length="42" mass="5068">MVIDYQHDKDSTYLEWEATDLHTWKAQSIMFQVIKHSSLNEQ</sequence>
<reference evidence="1" key="1">
    <citation type="submission" date="2018-02" db="EMBL/GenBank/DDBJ databases">
        <title>Rhizophora mucronata_Transcriptome.</title>
        <authorList>
            <person name="Meera S.P."/>
            <person name="Sreeshan A."/>
            <person name="Augustine A."/>
        </authorList>
    </citation>
    <scope>NUCLEOTIDE SEQUENCE</scope>
    <source>
        <tissue evidence="1">Leaf</tissue>
    </source>
</reference>